<protein>
    <submittedName>
        <fullName evidence="1">Uncharacterized protein DKFZp434G1130</fullName>
    </submittedName>
</protein>
<feature type="non-terminal residue" evidence="1">
    <location>
        <position position="217"/>
    </location>
</feature>
<evidence type="ECO:0000313" key="1">
    <source>
        <dbReference type="EMBL" id="CAB70763.1"/>
    </source>
</evidence>
<dbReference type="EMBL" id="AL137482">
    <property type="protein sequence ID" value="CAB70763.1"/>
    <property type="molecule type" value="mRNA"/>
</dbReference>
<dbReference type="PIR" id="T46468">
    <property type="entry name" value="T46468"/>
</dbReference>
<feature type="non-terminal residue" evidence="1">
    <location>
        <position position="1"/>
    </location>
</feature>
<accession>Q9NT79</accession>
<dbReference type="AlphaFoldDB" id="Q9NT79"/>
<sequence length="217" mass="22896">AAHHVAGVAVAVHADVLVRGLGVDLLHPFEQVAGHGFVGRQQAAGNEVAFQQGGQRVFAEVLHTEGFAVFERTGGAHGVQAAEQLSEAIELVEIARFRGPAATPGEQGEAKTGVFEQAFAVVDHRRDDRDVAVGQFEGEAVFFEDGLVGPALRAVELGDQGFAVFDAHLIDTVFVAVERQDPGVTEKADAFHGVEHQVGGECFKRVGHADSCGRQAA</sequence>
<organism evidence="1">
    <name type="scientific">Homo sapiens</name>
    <name type="common">Human</name>
    <dbReference type="NCBI Taxonomy" id="9606"/>
    <lineage>
        <taxon>Eukaryota</taxon>
        <taxon>Metazoa</taxon>
        <taxon>Chordata</taxon>
        <taxon>Craniata</taxon>
        <taxon>Vertebrata</taxon>
        <taxon>Euteleostomi</taxon>
        <taxon>Mammalia</taxon>
        <taxon>Eutheria</taxon>
        <taxon>Euarchontoglires</taxon>
        <taxon>Primates</taxon>
        <taxon>Haplorrhini</taxon>
        <taxon>Catarrhini</taxon>
        <taxon>Hominidae</taxon>
        <taxon>Homo</taxon>
    </lineage>
</organism>
<gene>
    <name evidence="1" type="primary">DKFZp434G1130</name>
</gene>
<name>Q9NT79_HUMAN</name>
<proteinExistence type="evidence at transcript level"/>
<reference evidence="1" key="1">
    <citation type="submission" date="2000-01" db="EMBL/GenBank/DDBJ databases">
        <authorList>
            <person name="Blum H."/>
            <person name="Bauersachs S."/>
            <person name="Mewes H.W."/>
            <person name="Gassenhuber J."/>
            <person name="Wiemann S."/>
        </authorList>
    </citation>
    <scope>NUCLEOTIDE SEQUENCE</scope>
    <source>
        <tissue evidence="1">Testis</tissue>
    </source>
</reference>